<evidence type="ECO:0000256" key="5">
    <source>
        <dbReference type="SAM" id="MobiDB-lite"/>
    </source>
</evidence>
<dbReference type="GO" id="GO:0005634">
    <property type="term" value="C:nucleus"/>
    <property type="evidence" value="ECO:0007669"/>
    <property type="project" value="UniProtKB-SubCell"/>
</dbReference>
<feature type="compositionally biased region" description="Low complexity" evidence="5">
    <location>
        <begin position="271"/>
        <end position="285"/>
    </location>
</feature>
<evidence type="ECO:0000256" key="4">
    <source>
        <dbReference type="PROSITE-ProRule" id="PRU00376"/>
    </source>
</evidence>
<comment type="subcellular location">
    <subcellularLocation>
        <location evidence="4">Nucleus</location>
    </subcellularLocation>
</comment>
<dbReference type="PANTHER" id="PTHR47573">
    <property type="entry name" value="PROTEIN AF-9 HOMOLOG"/>
    <property type="match status" value="1"/>
</dbReference>
<dbReference type="OrthoDB" id="16041at2759"/>
<feature type="region of interest" description="Disordered" evidence="5">
    <location>
        <begin position="223"/>
        <end position="285"/>
    </location>
</feature>
<keyword evidence="1" id="KW-0805">Transcription regulation</keyword>
<reference evidence="8" key="1">
    <citation type="submission" date="2025-08" db="UniProtKB">
        <authorList>
            <consortium name="RefSeq"/>
        </authorList>
    </citation>
    <scope>IDENTIFICATION</scope>
</reference>
<feature type="domain" description="YEATS" evidence="6">
    <location>
        <begin position="1"/>
        <end position="85"/>
    </location>
</feature>
<dbReference type="RefSeq" id="XP_026192256.1">
    <property type="nucleotide sequence ID" value="XM_026336471.1"/>
</dbReference>
<keyword evidence="3 4" id="KW-0539">Nucleus</keyword>
<dbReference type="GO" id="GO:0006355">
    <property type="term" value="P:regulation of DNA-templated transcription"/>
    <property type="evidence" value="ECO:0007669"/>
    <property type="project" value="InterPro"/>
</dbReference>
<gene>
    <name evidence="8" type="primary">LOC113147108</name>
</gene>
<keyword evidence="7" id="KW-1185">Reference proteome</keyword>
<dbReference type="InterPro" id="IPR055129">
    <property type="entry name" value="YEATS_dom"/>
</dbReference>
<sequence>MKVPMPLRAALTSPPFEVSEAGWGEFYITARIFLVDEALPPVEMAHFLKLNLPGASQSPCVASETYDELLIHEPADWLYDKLTAAPVGESPPHPLSPYFLKPNESEQKQLQLYVGLQGYIQTESIGLMQDAFLLTLQIQELQRQHEAIIAGRTAAGVSAGPPALAAVSAAPEGKPLQGDGNEEAAASGVSGVAGACPPTATDAFAAASGHPVSSGFPVPLAAAPPSTQISHGNRVPGLAGPAGTYGSPKSPHLNAAADQQQQQLRHPAKALQQQPHVPQSLQTQQQQHILQQQQLVQQQQFVEHQHQQQAMQQQQRQMLQQQQQQQQQHYLQKQQHPSASPPQQQQQVMQQPMGQMPVVPGPL</sequence>
<evidence type="ECO:0000259" key="6">
    <source>
        <dbReference type="PROSITE" id="PS51037"/>
    </source>
</evidence>
<dbReference type="GeneID" id="113147108"/>
<name>A0A6P6RWI7_9EIME</name>
<evidence type="ECO:0000256" key="1">
    <source>
        <dbReference type="ARBA" id="ARBA00023015"/>
    </source>
</evidence>
<keyword evidence="2" id="KW-0804">Transcription</keyword>
<evidence type="ECO:0000313" key="7">
    <source>
        <dbReference type="Proteomes" id="UP000515125"/>
    </source>
</evidence>
<evidence type="ECO:0000256" key="2">
    <source>
        <dbReference type="ARBA" id="ARBA00023163"/>
    </source>
</evidence>
<dbReference type="Pfam" id="PF03366">
    <property type="entry name" value="YEATS"/>
    <property type="match status" value="1"/>
</dbReference>
<dbReference type="PANTHER" id="PTHR47573:SF1">
    <property type="entry name" value="PROTEIN AF-9 HOMOLOG"/>
    <property type="match status" value="1"/>
</dbReference>
<proteinExistence type="predicted"/>
<evidence type="ECO:0000256" key="3">
    <source>
        <dbReference type="ARBA" id="ARBA00023242"/>
    </source>
</evidence>
<evidence type="ECO:0000313" key="8">
    <source>
        <dbReference type="RefSeq" id="XP_026192256.1"/>
    </source>
</evidence>
<dbReference type="Proteomes" id="UP000515125">
    <property type="component" value="Unplaced"/>
</dbReference>
<dbReference type="InterPro" id="IPR005033">
    <property type="entry name" value="YEATS"/>
</dbReference>
<dbReference type="Gene3D" id="2.60.40.1970">
    <property type="entry name" value="YEATS domain"/>
    <property type="match status" value="1"/>
</dbReference>
<dbReference type="AlphaFoldDB" id="A0A6P6RWI7"/>
<accession>A0A6P6RWI7</accession>
<protein>
    <submittedName>
        <fullName evidence="8">Mediator of RNA polymerase II transcription subunit 15-like</fullName>
    </submittedName>
</protein>
<dbReference type="PROSITE" id="PS51037">
    <property type="entry name" value="YEATS"/>
    <property type="match status" value="1"/>
</dbReference>
<feature type="region of interest" description="Disordered" evidence="5">
    <location>
        <begin position="171"/>
        <end position="191"/>
    </location>
</feature>
<organism evidence="7 8">
    <name type="scientific">Cyclospora cayetanensis</name>
    <dbReference type="NCBI Taxonomy" id="88456"/>
    <lineage>
        <taxon>Eukaryota</taxon>
        <taxon>Sar</taxon>
        <taxon>Alveolata</taxon>
        <taxon>Apicomplexa</taxon>
        <taxon>Conoidasida</taxon>
        <taxon>Coccidia</taxon>
        <taxon>Eucoccidiorida</taxon>
        <taxon>Eimeriorina</taxon>
        <taxon>Eimeriidae</taxon>
        <taxon>Cyclospora</taxon>
    </lineage>
</organism>
<dbReference type="InterPro" id="IPR038704">
    <property type="entry name" value="YEAST_sf"/>
</dbReference>
<feature type="region of interest" description="Disordered" evidence="5">
    <location>
        <begin position="311"/>
        <end position="363"/>
    </location>
</feature>